<evidence type="ECO:0000313" key="1">
    <source>
        <dbReference type="EMBL" id="NRD24872.1"/>
    </source>
</evidence>
<reference evidence="1 2" key="1">
    <citation type="journal article" date="2015" name="Int. J. Syst. Evol. Microbiol.">
        <title>Winogradskyella litoriviva sp. nov., isolated from coastal seawater.</title>
        <authorList>
            <person name="Nedashkovskaya O.I."/>
            <person name="Kukhlevskiy A.D."/>
            <person name="Zhukova N.V."/>
            <person name="Kim S.J."/>
            <person name="Rhee S.K."/>
            <person name="Mikhailov V.V."/>
        </authorList>
    </citation>
    <scope>NUCLEOTIDE SEQUENCE [LARGE SCALE GENOMIC DNA]</scope>
    <source>
        <strain evidence="1 2">KMM6491</strain>
    </source>
</reference>
<organism evidence="1 2">
    <name type="scientific">Winogradskyella litoriviva</name>
    <dbReference type="NCBI Taxonomy" id="1220182"/>
    <lineage>
        <taxon>Bacteria</taxon>
        <taxon>Pseudomonadati</taxon>
        <taxon>Bacteroidota</taxon>
        <taxon>Flavobacteriia</taxon>
        <taxon>Flavobacteriales</taxon>
        <taxon>Flavobacteriaceae</taxon>
        <taxon>Winogradskyella</taxon>
    </lineage>
</organism>
<gene>
    <name evidence="1" type="ORF">HNV10_16580</name>
</gene>
<dbReference type="RefSeq" id="WP_173302510.1">
    <property type="nucleotide sequence ID" value="NZ_JABRWQ010000009.1"/>
</dbReference>
<sequence length="279" mass="32350">MNVPSPTDFVFKTPLYELISWKDEDAQIENAEFQGTEGKELEVQNIVCFQGKVDGYCVECAKESTFQRIDKVPNTWDTSWFMATRKTLGFTLTCARNAEHKIEIIYKVLPEFEGIIKIGQFPTIASLMKGDVNRYRKILKKQFSEYTRAIGLISHGVGIGSFVYLRRIFEVLIEEAHQQAMKIEKDWNEEEYGKLRMGEKIKELKNYLPKFLVDNAKMYGILSKGIHELSEQETMEYFPAVKLGIELILDEKIKIQEQKNKEKEASELLNKIANKIDKK</sequence>
<comment type="caution">
    <text evidence="1">The sequence shown here is derived from an EMBL/GenBank/DDBJ whole genome shotgun (WGS) entry which is preliminary data.</text>
</comment>
<keyword evidence="2" id="KW-1185">Reference proteome</keyword>
<protein>
    <submittedName>
        <fullName evidence="1">Short-chain dehydrogenase</fullName>
    </submittedName>
</protein>
<dbReference type="Proteomes" id="UP000805085">
    <property type="component" value="Unassembled WGS sequence"/>
</dbReference>
<dbReference type="EMBL" id="JABRWQ010000009">
    <property type="protein sequence ID" value="NRD24872.1"/>
    <property type="molecule type" value="Genomic_DNA"/>
</dbReference>
<accession>A0ABX2E925</accession>
<proteinExistence type="predicted"/>
<evidence type="ECO:0000313" key="2">
    <source>
        <dbReference type="Proteomes" id="UP000805085"/>
    </source>
</evidence>
<name>A0ABX2E925_9FLAO</name>